<dbReference type="Proteomes" id="UP000824219">
    <property type="component" value="Linkage Group LG06"/>
</dbReference>
<gene>
    <name evidence="1" type="ORF">KOW79_005167</name>
</gene>
<reference evidence="1 2" key="1">
    <citation type="submission" date="2021-06" db="EMBL/GenBank/DDBJ databases">
        <title>Chromosome-level genome assembly of the red-tail catfish (Hemibagrus wyckioides).</title>
        <authorList>
            <person name="Shao F."/>
        </authorList>
    </citation>
    <scope>NUCLEOTIDE SEQUENCE [LARGE SCALE GENOMIC DNA]</scope>
    <source>
        <strain evidence="1">EC202008001</strain>
        <tissue evidence="1">Blood</tissue>
    </source>
</reference>
<dbReference type="AlphaFoldDB" id="A0A9D3P1G7"/>
<comment type="caution">
    <text evidence="1">The sequence shown here is derived from an EMBL/GenBank/DDBJ whole genome shotgun (WGS) entry which is preliminary data.</text>
</comment>
<name>A0A9D3P1G7_9TELE</name>
<sequence>MGTRSRGERRLSSALLYLPPFTPVSTPELLTHSMDDQKRRTAADHYANDTLTVPTVPSIMFSVEPRVLCSRSQQAARDNERSRKRCGLEIALLLTEAHFGPTGALPFLSGLSGLPK</sequence>
<evidence type="ECO:0000313" key="2">
    <source>
        <dbReference type="Proteomes" id="UP000824219"/>
    </source>
</evidence>
<keyword evidence="2" id="KW-1185">Reference proteome</keyword>
<accession>A0A9D3P1G7</accession>
<protein>
    <submittedName>
        <fullName evidence="1">Uncharacterized protein</fullName>
    </submittedName>
</protein>
<evidence type="ECO:0000313" key="1">
    <source>
        <dbReference type="EMBL" id="KAG7331198.1"/>
    </source>
</evidence>
<organism evidence="1 2">
    <name type="scientific">Hemibagrus wyckioides</name>
    <dbReference type="NCBI Taxonomy" id="337641"/>
    <lineage>
        <taxon>Eukaryota</taxon>
        <taxon>Metazoa</taxon>
        <taxon>Chordata</taxon>
        <taxon>Craniata</taxon>
        <taxon>Vertebrata</taxon>
        <taxon>Euteleostomi</taxon>
        <taxon>Actinopterygii</taxon>
        <taxon>Neopterygii</taxon>
        <taxon>Teleostei</taxon>
        <taxon>Ostariophysi</taxon>
        <taxon>Siluriformes</taxon>
        <taxon>Bagridae</taxon>
        <taxon>Hemibagrus</taxon>
    </lineage>
</organism>
<proteinExistence type="predicted"/>
<dbReference type="EMBL" id="JAHKSW010000006">
    <property type="protein sequence ID" value="KAG7331198.1"/>
    <property type="molecule type" value="Genomic_DNA"/>
</dbReference>